<evidence type="ECO:0000256" key="3">
    <source>
        <dbReference type="ARBA" id="ARBA00022991"/>
    </source>
</evidence>
<reference evidence="8 9" key="1">
    <citation type="journal article" date="2013" name="Proc. Natl. Acad. Sci. U.S.A.">
        <title>Candidate phylum TM6 genome recovered from a hospital sink biofilm provides genomic insights into this uncultivated phylum.</title>
        <authorList>
            <person name="McLean J.S."/>
            <person name="Lombardo M.J."/>
            <person name="Badger J.H."/>
            <person name="Edlund A."/>
            <person name="Novotny M."/>
            <person name="Yee-Greenbaum J."/>
            <person name="Vyahhi N."/>
            <person name="Hall A.P."/>
            <person name="Yang Y."/>
            <person name="Dupont C.L."/>
            <person name="Ziegler M.G."/>
            <person name="Chitsaz H."/>
            <person name="Allen A.E."/>
            <person name="Yooseph S."/>
            <person name="Tesler G."/>
            <person name="Pevzner P.A."/>
            <person name="Friedman R.M."/>
            <person name="Nealson K.H."/>
            <person name="Venter J.C."/>
            <person name="Lasken R.S."/>
        </authorList>
    </citation>
    <scope>NUCLEOTIDE SEQUENCE [LARGE SCALE GENOMIC DNA]</scope>
    <source>
        <strain evidence="8 9">TM6SC1</strain>
    </source>
</reference>
<dbReference type="STRING" id="1306947.J120_00150"/>
<dbReference type="GO" id="GO:0071949">
    <property type="term" value="F:FAD binding"/>
    <property type="evidence" value="ECO:0007669"/>
    <property type="project" value="TreeGrafter"/>
</dbReference>
<dbReference type="PANTHER" id="PTHR11455:SF9">
    <property type="entry name" value="CRYPTOCHROME CIRCADIAN CLOCK 5 ISOFORM X1"/>
    <property type="match status" value="1"/>
</dbReference>
<evidence type="ECO:0000259" key="7">
    <source>
        <dbReference type="PROSITE" id="PS51645"/>
    </source>
</evidence>
<dbReference type="Gene3D" id="1.10.579.10">
    <property type="entry name" value="DNA Cyclobutane Dipyrimidine Photolyase, subunit A, domain 3"/>
    <property type="match status" value="1"/>
</dbReference>
<keyword evidence="9" id="KW-1185">Reference proteome</keyword>
<dbReference type="InterPro" id="IPR005101">
    <property type="entry name" value="Cryptochr/Photolyase_FAD-bd"/>
</dbReference>
<dbReference type="GO" id="GO:0003677">
    <property type="term" value="F:DNA binding"/>
    <property type="evidence" value="ECO:0007669"/>
    <property type="project" value="TreeGrafter"/>
</dbReference>
<feature type="binding site" evidence="4">
    <location>
        <begin position="365"/>
        <end position="367"/>
    </location>
    <ligand>
        <name>FAD</name>
        <dbReference type="ChEBI" id="CHEBI:57692"/>
    </ligand>
</feature>
<dbReference type="AlphaFoldDB" id="A0A0D2JE93"/>
<accession>A0A0D2JE93</accession>
<protein>
    <recommendedName>
        <fullName evidence="7">Photolyase/cryptochrome alpha/beta domain-containing protein</fullName>
    </recommendedName>
</protein>
<evidence type="ECO:0000256" key="1">
    <source>
        <dbReference type="ARBA" id="ARBA00022630"/>
    </source>
</evidence>
<feature type="binding site" evidence="4">
    <location>
        <position position="223"/>
    </location>
    <ligand>
        <name>FAD</name>
        <dbReference type="ChEBI" id="CHEBI:57692"/>
    </ligand>
</feature>
<gene>
    <name evidence="8" type="ORF">J120_00150</name>
</gene>
<dbReference type="SUPFAM" id="SSF52425">
    <property type="entry name" value="Cryptochrome/photolyase, N-terminal domain"/>
    <property type="match status" value="1"/>
</dbReference>
<dbReference type="PANTHER" id="PTHR11455">
    <property type="entry name" value="CRYPTOCHROME"/>
    <property type="match status" value="1"/>
</dbReference>
<dbReference type="InterPro" id="IPR014729">
    <property type="entry name" value="Rossmann-like_a/b/a_fold"/>
</dbReference>
<comment type="similarity">
    <text evidence="6">Belongs to the DNA photolyase family.</text>
</comment>
<dbReference type="Pfam" id="PF00875">
    <property type="entry name" value="DNA_photolyase"/>
    <property type="match status" value="1"/>
</dbReference>
<dbReference type="Proteomes" id="UP000032214">
    <property type="component" value="Unassembled WGS sequence"/>
</dbReference>
<feature type="binding site" evidence="4">
    <location>
        <begin position="268"/>
        <end position="275"/>
    </location>
    <ligand>
        <name>FAD</name>
        <dbReference type="ChEBI" id="CHEBI:57692"/>
    </ligand>
</feature>
<sequence length="461" mass="53463">MKLHRTTLFIFRRDLRLEDNIGLNHALKNSEKVITAFILDPLQIGPDNTYKSDNCIEFMFESIKDLSDQIASKHGYLNILHGSIDTVLNKLIEYASIDALVCNYDYTPYSARRDLIIKKICEQKGIAFYQFHDLLINSPDSIMNTSGKPYRVFAAFYKHSLKIPVTLSENKTISNLSNKKLIDDQGLEILDRIPFVKNSQIHVHGGSRNGHKLLKRLHLLENYPKTHDIPSIPTSNLSAHNKFGTISIRQVHTAISLHVPSPAAILRQLYWRDFYTYVAYYSPYVFGNAFVEKYNALHWNTNENDFKIWTEGLTGFPIVDAALRQINITGYMHNRCRLIVASFLTKDLHINWQWGEKYFAQKLVDYDPCVNNGNWQWVASTGCNASPYFRVFNPWLQQKKFDPECVYIKTWIPELEKVPSKVIHNWDKLHTRYPLLGYPKPMVNHSTQAAITKNLFKHILK</sequence>
<evidence type="ECO:0000256" key="4">
    <source>
        <dbReference type="PIRSR" id="PIRSR602081-1"/>
    </source>
</evidence>
<dbReference type="SUPFAM" id="SSF48173">
    <property type="entry name" value="Cryptochrome/photolyase FAD-binding domain"/>
    <property type="match status" value="1"/>
</dbReference>
<organism evidence="8 9">
    <name type="scientific">candidate division TM6 bacterium JCVI TM6SC1</name>
    <dbReference type="NCBI Taxonomy" id="1306947"/>
    <lineage>
        <taxon>Bacteria</taxon>
        <taxon>Candidatus Babelota</taxon>
        <taxon>Vermiphilus</taxon>
    </lineage>
</organism>
<feature type="binding site" evidence="4">
    <location>
        <begin position="234"/>
        <end position="238"/>
    </location>
    <ligand>
        <name>FAD</name>
        <dbReference type="ChEBI" id="CHEBI:57692"/>
    </ligand>
</feature>
<keyword evidence="1 4" id="KW-0285">Flavoprotein</keyword>
<dbReference type="InterPro" id="IPR018394">
    <property type="entry name" value="DNA_photolyase_1_CS_C"/>
</dbReference>
<dbReference type="InterPro" id="IPR036155">
    <property type="entry name" value="Crypto/Photolyase_N_sf"/>
</dbReference>
<evidence type="ECO:0000313" key="8">
    <source>
        <dbReference type="EMBL" id="KIX85386.1"/>
    </source>
</evidence>
<dbReference type="GO" id="GO:0006950">
    <property type="term" value="P:response to stress"/>
    <property type="evidence" value="ECO:0007669"/>
    <property type="project" value="UniProtKB-ARBA"/>
</dbReference>
<evidence type="ECO:0000256" key="5">
    <source>
        <dbReference type="PIRSR" id="PIRSR602081-2"/>
    </source>
</evidence>
<dbReference type="Pfam" id="PF03441">
    <property type="entry name" value="FAD_binding_7"/>
    <property type="match status" value="1"/>
</dbReference>
<dbReference type="InterPro" id="IPR036134">
    <property type="entry name" value="Crypto/Photolyase_FAD-like_sf"/>
</dbReference>
<dbReference type="InterPro" id="IPR002081">
    <property type="entry name" value="Cryptochrome/DNA_photolyase_1"/>
</dbReference>
<name>A0A0D2JE93_9BACT</name>
<dbReference type="Gene3D" id="1.25.40.80">
    <property type="match status" value="1"/>
</dbReference>
<evidence type="ECO:0000313" key="9">
    <source>
        <dbReference type="Proteomes" id="UP000032214"/>
    </source>
</evidence>
<feature type="domain" description="Photolyase/cryptochrome alpha/beta" evidence="7">
    <location>
        <begin position="5"/>
        <end position="136"/>
    </location>
</feature>
<dbReference type="GO" id="GO:0006139">
    <property type="term" value="P:nucleobase-containing compound metabolic process"/>
    <property type="evidence" value="ECO:0007669"/>
    <property type="project" value="UniProtKB-ARBA"/>
</dbReference>
<feature type="site" description="Electron transfer via tryptophanyl radical" evidence="5">
    <location>
        <position position="352"/>
    </location>
</feature>
<dbReference type="EMBL" id="ARQD01000001">
    <property type="protein sequence ID" value="KIX85386.1"/>
    <property type="molecule type" value="Genomic_DNA"/>
</dbReference>
<feature type="site" description="Electron transfer via tryptophanyl radical" evidence="5">
    <location>
        <position position="299"/>
    </location>
</feature>
<dbReference type="InterPro" id="IPR006050">
    <property type="entry name" value="DNA_photolyase_N"/>
</dbReference>
<keyword evidence="3 6" id="KW-0157">Chromophore</keyword>
<dbReference type="eggNOG" id="COG0415">
    <property type="taxonomic scope" value="Bacteria"/>
</dbReference>
<comment type="caution">
    <text evidence="8">The sequence shown here is derived from an EMBL/GenBank/DDBJ whole genome shotgun (WGS) entry which is preliminary data.</text>
</comment>
<dbReference type="PROSITE" id="PS51645">
    <property type="entry name" value="PHR_CRY_ALPHA_BETA"/>
    <property type="match status" value="1"/>
</dbReference>
<dbReference type="PROSITE" id="PS00691">
    <property type="entry name" value="DNA_PHOTOLYASES_1_2"/>
    <property type="match status" value="1"/>
</dbReference>
<evidence type="ECO:0000256" key="2">
    <source>
        <dbReference type="ARBA" id="ARBA00022827"/>
    </source>
</evidence>
<comment type="cofactor">
    <cofactor evidence="4">
        <name>FAD</name>
        <dbReference type="ChEBI" id="CHEBI:57692"/>
    </cofactor>
    <text evidence="4">Binds 1 FAD per subunit.</text>
</comment>
<dbReference type="PRINTS" id="PR00147">
    <property type="entry name" value="DNAPHOTLYASE"/>
</dbReference>
<proteinExistence type="inferred from homology"/>
<dbReference type="Gene3D" id="3.40.50.620">
    <property type="entry name" value="HUPs"/>
    <property type="match status" value="1"/>
</dbReference>
<evidence type="ECO:0000256" key="6">
    <source>
        <dbReference type="RuleBase" id="RU004182"/>
    </source>
</evidence>
<keyword evidence="2 4" id="KW-0274">FAD</keyword>
<dbReference type="GO" id="GO:0003904">
    <property type="term" value="F:deoxyribodipyrimidine photo-lyase activity"/>
    <property type="evidence" value="ECO:0007669"/>
    <property type="project" value="TreeGrafter"/>
</dbReference>
<feature type="site" description="Electron transfer via tryptophanyl radical" evidence="5">
    <location>
        <position position="375"/>
    </location>
</feature>